<feature type="transmembrane region" description="Helical" evidence="5">
    <location>
        <begin position="25"/>
        <end position="47"/>
    </location>
</feature>
<keyword evidence="4 5" id="KW-0472">Membrane</keyword>
<evidence type="ECO:0000313" key="8">
    <source>
        <dbReference type="Proteomes" id="UP000501130"/>
    </source>
</evidence>
<organism evidence="7 8">
    <name type="scientific">Limnobacter profundi</name>
    <dbReference type="NCBI Taxonomy" id="2732163"/>
    <lineage>
        <taxon>Bacteria</taxon>
        <taxon>Pseudomonadati</taxon>
        <taxon>Pseudomonadota</taxon>
        <taxon>Betaproteobacteria</taxon>
        <taxon>Burkholderiales</taxon>
        <taxon>Burkholderiaceae</taxon>
        <taxon>Limnobacter</taxon>
    </lineage>
</organism>
<feature type="transmembrane region" description="Helical" evidence="5">
    <location>
        <begin position="113"/>
        <end position="136"/>
    </location>
</feature>
<feature type="transmembrane region" description="Helical" evidence="5">
    <location>
        <begin position="179"/>
        <end position="197"/>
    </location>
</feature>
<evidence type="ECO:0000256" key="3">
    <source>
        <dbReference type="ARBA" id="ARBA00022989"/>
    </source>
</evidence>
<dbReference type="SUPFAM" id="SSF161111">
    <property type="entry name" value="Cation efflux protein transmembrane domain-like"/>
    <property type="match status" value="1"/>
</dbReference>
<feature type="transmembrane region" description="Helical" evidence="5">
    <location>
        <begin position="156"/>
        <end position="173"/>
    </location>
</feature>
<keyword evidence="3 5" id="KW-1133">Transmembrane helix</keyword>
<evidence type="ECO:0000256" key="5">
    <source>
        <dbReference type="SAM" id="Phobius"/>
    </source>
</evidence>
<reference evidence="7 8" key="1">
    <citation type="submission" date="2020-05" db="EMBL/GenBank/DDBJ databases">
        <title>Compete genome of Limnobacter sp. SAORIC-580.</title>
        <authorList>
            <person name="Song J."/>
            <person name="Cho J.-C."/>
        </authorList>
    </citation>
    <scope>NUCLEOTIDE SEQUENCE [LARGE SCALE GENOMIC DNA]</scope>
    <source>
        <strain evidence="7 8">SAORIC-580</strain>
    </source>
</reference>
<dbReference type="Gene3D" id="1.20.1510.10">
    <property type="entry name" value="Cation efflux protein transmembrane domain"/>
    <property type="match status" value="1"/>
</dbReference>
<feature type="transmembrane region" description="Helical" evidence="5">
    <location>
        <begin position="59"/>
        <end position="77"/>
    </location>
</feature>
<evidence type="ECO:0000256" key="4">
    <source>
        <dbReference type="ARBA" id="ARBA00023136"/>
    </source>
</evidence>
<gene>
    <name evidence="7" type="ORF">HKT17_00515</name>
</gene>
<evidence type="ECO:0000256" key="1">
    <source>
        <dbReference type="ARBA" id="ARBA00004141"/>
    </source>
</evidence>
<dbReference type="Pfam" id="PF01545">
    <property type="entry name" value="Cation_efflux"/>
    <property type="match status" value="1"/>
</dbReference>
<proteinExistence type="predicted"/>
<evidence type="ECO:0000313" key="7">
    <source>
        <dbReference type="EMBL" id="QJR28291.1"/>
    </source>
</evidence>
<name>A0ABX6N1P8_9BURK</name>
<sequence>MPGCNHCPSDEAAKSAANNPGFRKVLWIALIANAAMFFIEVGASWSAGSVSLLADSLDFGGDAANYALSLFVLGMALQTRAKAALLKGVCMGLYGVGVLGFAGYAAMHGQVPSYATMGVVGLMALSVNVGVAAIQYRYRNGDSNMRSVWLCSRNDAIGNLAVLGAALLVGVTQTAWPDLAVAALMATLGLTASVSVIKQARAEIRGETPAGAAHSHGHSH</sequence>
<dbReference type="InterPro" id="IPR058533">
    <property type="entry name" value="Cation_efflux_TM"/>
</dbReference>
<dbReference type="EMBL" id="CP053084">
    <property type="protein sequence ID" value="QJR28291.1"/>
    <property type="molecule type" value="Genomic_DNA"/>
</dbReference>
<keyword evidence="2 5" id="KW-0812">Transmembrane</keyword>
<feature type="transmembrane region" description="Helical" evidence="5">
    <location>
        <begin position="84"/>
        <end position="107"/>
    </location>
</feature>
<evidence type="ECO:0000256" key="2">
    <source>
        <dbReference type="ARBA" id="ARBA00022692"/>
    </source>
</evidence>
<feature type="domain" description="Cation efflux protein transmembrane" evidence="6">
    <location>
        <begin position="26"/>
        <end position="201"/>
    </location>
</feature>
<dbReference type="RefSeq" id="WP_171097001.1">
    <property type="nucleotide sequence ID" value="NZ_CP053084.1"/>
</dbReference>
<evidence type="ECO:0000259" key="6">
    <source>
        <dbReference type="Pfam" id="PF01545"/>
    </source>
</evidence>
<accession>A0ABX6N1P8</accession>
<dbReference type="InterPro" id="IPR027469">
    <property type="entry name" value="Cation_efflux_TMD_sf"/>
</dbReference>
<protein>
    <submittedName>
        <fullName evidence="7">Cation transporter</fullName>
    </submittedName>
</protein>
<comment type="subcellular location">
    <subcellularLocation>
        <location evidence="1">Membrane</location>
        <topology evidence="1">Multi-pass membrane protein</topology>
    </subcellularLocation>
</comment>
<keyword evidence="8" id="KW-1185">Reference proteome</keyword>
<dbReference type="Proteomes" id="UP000501130">
    <property type="component" value="Chromosome"/>
</dbReference>